<dbReference type="AlphaFoldDB" id="A0AB36P7D2"/>
<name>A0AB36P7D2_9FLAO</name>
<dbReference type="InterPro" id="IPR045391">
    <property type="entry name" value="DUF6520"/>
</dbReference>
<feature type="signal peptide" evidence="1">
    <location>
        <begin position="1"/>
        <end position="24"/>
    </location>
</feature>
<comment type="caution">
    <text evidence="2">The sequence shown here is derived from an EMBL/GenBank/DDBJ whole genome shotgun (WGS) entry which is preliminary data.</text>
</comment>
<evidence type="ECO:0008006" key="6">
    <source>
        <dbReference type="Google" id="ProtNLM"/>
    </source>
</evidence>
<evidence type="ECO:0000313" key="3">
    <source>
        <dbReference type="EMBL" id="SHM81307.1"/>
    </source>
</evidence>
<dbReference type="Proteomes" id="UP000184216">
    <property type="component" value="Unassembled WGS sequence"/>
</dbReference>
<sequence>MKTRIFKTIFPVMAFMTAIFSAFAFSSVSATEADSLAPVMGHYKVNGICTPKIECQDDTETTACQFEGQNVYRKLSNTSCSSALWRKP</sequence>
<dbReference type="EMBL" id="MUHB01000003">
    <property type="protein sequence ID" value="OXB07813.1"/>
    <property type="molecule type" value="Genomic_DNA"/>
</dbReference>
<protein>
    <recommendedName>
        <fullName evidence="6">DUF3551 domain-containing protein</fullName>
    </recommendedName>
</protein>
<dbReference type="EMBL" id="FRBX01000004">
    <property type="protein sequence ID" value="SHM81307.1"/>
    <property type="molecule type" value="Genomic_DNA"/>
</dbReference>
<reference evidence="3 4" key="2">
    <citation type="submission" date="2016-11" db="EMBL/GenBank/DDBJ databases">
        <authorList>
            <person name="Varghese N."/>
            <person name="Submissions S."/>
        </authorList>
    </citation>
    <scope>NUCLEOTIDE SEQUENCE [LARGE SCALE GENOMIC DNA]</scope>
    <source>
        <strain evidence="3 4">DSM 6368</strain>
    </source>
</reference>
<keyword evidence="4" id="KW-1185">Reference proteome</keyword>
<keyword evidence="1" id="KW-0732">Signal</keyword>
<evidence type="ECO:0000313" key="2">
    <source>
        <dbReference type="EMBL" id="OXB07813.1"/>
    </source>
</evidence>
<organism evidence="2 5">
    <name type="scientific">Flavobacterium pectinovorum</name>
    <dbReference type="NCBI Taxonomy" id="29533"/>
    <lineage>
        <taxon>Bacteria</taxon>
        <taxon>Pseudomonadati</taxon>
        <taxon>Bacteroidota</taxon>
        <taxon>Flavobacteriia</taxon>
        <taxon>Flavobacteriales</taxon>
        <taxon>Flavobacteriaceae</taxon>
        <taxon>Flavobacterium</taxon>
    </lineage>
</organism>
<dbReference type="Proteomes" id="UP000198431">
    <property type="component" value="Unassembled WGS sequence"/>
</dbReference>
<evidence type="ECO:0000313" key="5">
    <source>
        <dbReference type="Proteomes" id="UP000198431"/>
    </source>
</evidence>
<feature type="chain" id="PRO_5044246165" description="DUF3551 domain-containing protein" evidence="1">
    <location>
        <begin position="25"/>
        <end position="88"/>
    </location>
</feature>
<gene>
    <name evidence="2" type="ORF">B0A72_02805</name>
    <name evidence="3" type="ORF">SAMN05444387_3266</name>
</gene>
<evidence type="ECO:0000313" key="4">
    <source>
        <dbReference type="Proteomes" id="UP000184216"/>
    </source>
</evidence>
<proteinExistence type="predicted"/>
<evidence type="ECO:0000256" key="1">
    <source>
        <dbReference type="SAM" id="SignalP"/>
    </source>
</evidence>
<dbReference type="RefSeq" id="WP_073396358.1">
    <property type="nucleotide sequence ID" value="NZ_FRBX01000004.1"/>
</dbReference>
<dbReference type="Pfam" id="PF20130">
    <property type="entry name" value="DUF6520"/>
    <property type="match status" value="1"/>
</dbReference>
<accession>A0AB36P7D2</accession>
<reference evidence="2 5" key="1">
    <citation type="submission" date="2016-11" db="EMBL/GenBank/DDBJ databases">
        <title>Whole genomes of Flavobacteriaceae.</title>
        <authorList>
            <person name="Stine C."/>
            <person name="Li C."/>
            <person name="Tadesse D."/>
        </authorList>
    </citation>
    <scope>NUCLEOTIDE SEQUENCE [LARGE SCALE GENOMIC DNA]</scope>
    <source>
        <strain evidence="2 5">ATCC 19366</strain>
    </source>
</reference>